<dbReference type="Proteomes" id="UP001476798">
    <property type="component" value="Unassembled WGS sequence"/>
</dbReference>
<name>A0ABV0NEM9_9TELE</name>
<evidence type="ECO:0000313" key="3">
    <source>
        <dbReference type="Proteomes" id="UP001476798"/>
    </source>
</evidence>
<gene>
    <name evidence="2" type="ORF">GOODEAATRI_029433</name>
</gene>
<accession>A0ABV0NEM9</accession>
<comment type="caution">
    <text evidence="2">The sequence shown here is derived from an EMBL/GenBank/DDBJ whole genome shotgun (WGS) entry which is preliminary data.</text>
</comment>
<dbReference type="EMBL" id="JAHRIO010034334">
    <property type="protein sequence ID" value="MEQ2169863.1"/>
    <property type="molecule type" value="Genomic_DNA"/>
</dbReference>
<organism evidence="2 3">
    <name type="scientific">Goodea atripinnis</name>
    <dbReference type="NCBI Taxonomy" id="208336"/>
    <lineage>
        <taxon>Eukaryota</taxon>
        <taxon>Metazoa</taxon>
        <taxon>Chordata</taxon>
        <taxon>Craniata</taxon>
        <taxon>Vertebrata</taxon>
        <taxon>Euteleostomi</taxon>
        <taxon>Actinopterygii</taxon>
        <taxon>Neopterygii</taxon>
        <taxon>Teleostei</taxon>
        <taxon>Neoteleostei</taxon>
        <taxon>Acanthomorphata</taxon>
        <taxon>Ovalentaria</taxon>
        <taxon>Atherinomorphae</taxon>
        <taxon>Cyprinodontiformes</taxon>
        <taxon>Goodeidae</taxon>
        <taxon>Goodea</taxon>
    </lineage>
</organism>
<keyword evidence="3" id="KW-1185">Reference proteome</keyword>
<proteinExistence type="predicted"/>
<evidence type="ECO:0000313" key="2">
    <source>
        <dbReference type="EMBL" id="MEQ2169863.1"/>
    </source>
</evidence>
<sequence>MHMLQAQDKKTTARLYRDLQQMKGSSMQLKQKREREGNLLLKKTGNISVRYNGNHQTQQYGESSVGKPQLDISSLHPKRNTTPIHPYDGDSMDVLKSFPHIPVLSNISPFLEDSL</sequence>
<protein>
    <submittedName>
        <fullName evidence="2">Uncharacterized protein</fullName>
    </submittedName>
</protein>
<evidence type="ECO:0000256" key="1">
    <source>
        <dbReference type="SAM" id="MobiDB-lite"/>
    </source>
</evidence>
<feature type="region of interest" description="Disordered" evidence="1">
    <location>
        <begin position="57"/>
        <end position="86"/>
    </location>
</feature>
<reference evidence="2 3" key="1">
    <citation type="submission" date="2021-06" db="EMBL/GenBank/DDBJ databases">
        <authorList>
            <person name="Palmer J.M."/>
        </authorList>
    </citation>
    <scope>NUCLEOTIDE SEQUENCE [LARGE SCALE GENOMIC DNA]</scope>
    <source>
        <strain evidence="2 3">GA_2019</strain>
        <tissue evidence="2">Muscle</tissue>
    </source>
</reference>